<reference evidence="8 9" key="1">
    <citation type="submission" date="2024-02" db="EMBL/GenBank/DDBJ databases">
        <authorList>
            <person name="Daric V."/>
            <person name="Darras S."/>
        </authorList>
    </citation>
    <scope>NUCLEOTIDE SEQUENCE [LARGE SCALE GENOMIC DNA]</scope>
</reference>
<dbReference type="InterPro" id="IPR001279">
    <property type="entry name" value="Metallo-B-lactamas"/>
</dbReference>
<dbReference type="SMART" id="SM01027">
    <property type="entry name" value="Beta-Casp"/>
    <property type="match status" value="1"/>
</dbReference>
<organism evidence="8 9">
    <name type="scientific">Clavelina lepadiformis</name>
    <name type="common">Light-bulb sea squirt</name>
    <name type="synonym">Ascidia lepadiformis</name>
    <dbReference type="NCBI Taxonomy" id="159417"/>
    <lineage>
        <taxon>Eukaryota</taxon>
        <taxon>Metazoa</taxon>
        <taxon>Chordata</taxon>
        <taxon>Tunicata</taxon>
        <taxon>Ascidiacea</taxon>
        <taxon>Aplousobranchia</taxon>
        <taxon>Clavelinidae</taxon>
        <taxon>Clavelina</taxon>
    </lineage>
</organism>
<dbReference type="Pfam" id="PF16661">
    <property type="entry name" value="Lactamase_B_6"/>
    <property type="match status" value="1"/>
</dbReference>
<dbReference type="Pfam" id="PF10996">
    <property type="entry name" value="Beta-Casp"/>
    <property type="match status" value="1"/>
</dbReference>
<keyword evidence="6" id="KW-0539">Nucleus</keyword>
<gene>
    <name evidence="8" type="ORF">CVLEPA_LOCUS11532</name>
</gene>
<comment type="subcellular location">
    <subcellularLocation>
        <location evidence="2">Cytoplasm</location>
    </subcellularLocation>
    <subcellularLocation>
        <location evidence="1">Nucleus</location>
    </subcellularLocation>
</comment>
<comment type="similarity">
    <text evidence="3">Belongs to the metallo-beta-lactamase superfamily. RNA-metabolizing metallo-beta-lactamase-like family. INTS9 subfamily.</text>
</comment>
<name>A0ABP0FTP0_CLALP</name>
<dbReference type="SUPFAM" id="SSF56281">
    <property type="entry name" value="Metallo-hydrolase/oxidoreductase"/>
    <property type="match status" value="1"/>
</dbReference>
<evidence type="ECO:0000256" key="2">
    <source>
        <dbReference type="ARBA" id="ARBA00004496"/>
    </source>
</evidence>
<dbReference type="InterPro" id="IPR036866">
    <property type="entry name" value="RibonucZ/Hydroxyglut_hydro"/>
</dbReference>
<protein>
    <recommendedName>
        <fullName evidence="4">Integrator complex subunit 9</fullName>
    </recommendedName>
</protein>
<dbReference type="InterPro" id="IPR022712">
    <property type="entry name" value="Beta_Casp"/>
</dbReference>
<evidence type="ECO:0000313" key="8">
    <source>
        <dbReference type="EMBL" id="CAK8681318.1"/>
    </source>
</evidence>
<evidence type="ECO:0000256" key="5">
    <source>
        <dbReference type="ARBA" id="ARBA00022490"/>
    </source>
</evidence>
<evidence type="ECO:0000256" key="1">
    <source>
        <dbReference type="ARBA" id="ARBA00004123"/>
    </source>
</evidence>
<dbReference type="Gene3D" id="3.60.15.10">
    <property type="entry name" value="Ribonuclease Z/Hydroxyacylglutathione hydrolase-like"/>
    <property type="match status" value="1"/>
</dbReference>
<keyword evidence="9" id="KW-1185">Reference proteome</keyword>
<sequence length="653" mass="72925">MKLYNLSASDTCPCVVMKFKTCTIMFDCTLDLSSLNYFLPSCLVNNARLMNLPKWKLKDENGILVTDSDLKECSGKIFVDSSPEFCFPETELLDLSTVDIILISNSHTILALPFITEYFGFHGTIYATEPTHQLGKLLMEELIEYCHRVPKSNQATKWKNRKLKKQLPSSLSSCWDQDVSSWRHCYSSDDLQSALSRMHVVRFAETVSIFGALKVTAYSSGYSLGSCNWLVESDFEKITYLSSSSSLTTHSQPLDSKFLSNSDLLIFTGLTQAPTHNPDSMLAELCSCLGKTVKAKGNVLIPCLPFGLLYDLLECLLSYMETSNIINVPIYLVSPSAKASLALSQINAEWLHPNKQNKAYLPEPPFPHDELIQLGRLKVFSGTFDGLSSGFKKPCIVFAGHPSLRFGDAVHFIEMWRKSPLNSIIFVEPNFSYLDALAPFQPLTAKVFHYPIDTRTNHQDASRLIDSLHPSQVVAPLSYMKAPLTVPHRTDLKLNLGCPMNILEKSAVLSLNVKRKHEMVDLEPELASSLLPSEILPGVLMAPISAQIVTRDNKHILKPIHKRTSIGRKRKFHEEVVHRPLLCGKLNVGSFVENLKQEGLADVKVEEGSAGKIILLQDTVIQIEGDSTHIVCQGNETLRVKLRDILLKNLDGI</sequence>
<proteinExistence type="inferred from homology"/>
<feature type="domain" description="Beta-Casp" evidence="7">
    <location>
        <begin position="309"/>
        <end position="437"/>
    </location>
</feature>
<dbReference type="InterPro" id="IPR027074">
    <property type="entry name" value="Integrator_9su"/>
</dbReference>
<dbReference type="Proteomes" id="UP001642483">
    <property type="component" value="Unassembled WGS sequence"/>
</dbReference>
<evidence type="ECO:0000256" key="3">
    <source>
        <dbReference type="ARBA" id="ARBA00006861"/>
    </source>
</evidence>
<dbReference type="PANTHER" id="PTHR46094:SF1">
    <property type="entry name" value="INTEGRATOR COMPLEX SUBUNIT 9"/>
    <property type="match status" value="1"/>
</dbReference>
<evidence type="ECO:0000256" key="4">
    <source>
        <dbReference type="ARBA" id="ARBA00015337"/>
    </source>
</evidence>
<dbReference type="PANTHER" id="PTHR46094">
    <property type="entry name" value="INTEGRATOR COMPLEX SUBUNIT 9"/>
    <property type="match status" value="1"/>
</dbReference>
<evidence type="ECO:0000313" key="9">
    <source>
        <dbReference type="Proteomes" id="UP001642483"/>
    </source>
</evidence>
<evidence type="ECO:0000259" key="7">
    <source>
        <dbReference type="SMART" id="SM01027"/>
    </source>
</evidence>
<keyword evidence="5" id="KW-0963">Cytoplasm</keyword>
<dbReference type="InterPro" id="IPR048660">
    <property type="entry name" value="IntS9-like_C"/>
</dbReference>
<accession>A0ABP0FTP0</accession>
<dbReference type="Pfam" id="PF21382">
    <property type="entry name" value="IntS9_C"/>
    <property type="match status" value="1"/>
</dbReference>
<dbReference type="EMBL" id="CAWYQH010000079">
    <property type="protein sequence ID" value="CAK8681318.1"/>
    <property type="molecule type" value="Genomic_DNA"/>
</dbReference>
<evidence type="ECO:0000256" key="6">
    <source>
        <dbReference type="ARBA" id="ARBA00023242"/>
    </source>
</evidence>
<comment type="caution">
    <text evidence="8">The sequence shown here is derived from an EMBL/GenBank/DDBJ whole genome shotgun (WGS) entry which is preliminary data.</text>
</comment>